<keyword evidence="10" id="KW-1185">Reference proteome</keyword>
<dbReference type="PANTHER" id="PTHR48020:SF12">
    <property type="entry name" value="PROTON MYO-INOSITOL COTRANSPORTER"/>
    <property type="match status" value="1"/>
</dbReference>
<dbReference type="Proteomes" id="UP000274131">
    <property type="component" value="Unassembled WGS sequence"/>
</dbReference>
<feature type="transmembrane region" description="Helical" evidence="7">
    <location>
        <begin position="356"/>
        <end position="378"/>
    </location>
</feature>
<dbReference type="STRING" id="51028.A0A0N4V657"/>
<evidence type="ECO:0000256" key="6">
    <source>
        <dbReference type="ARBA" id="ARBA00023136"/>
    </source>
</evidence>
<dbReference type="WBParaSite" id="EVEC_0000573101-mRNA-1">
    <property type="protein sequence ID" value="EVEC_0000573101-mRNA-1"/>
    <property type="gene ID" value="EVEC_0000573101"/>
</dbReference>
<dbReference type="InterPro" id="IPR036259">
    <property type="entry name" value="MFS_trans_sf"/>
</dbReference>
<dbReference type="InterPro" id="IPR005829">
    <property type="entry name" value="Sugar_transporter_CS"/>
</dbReference>
<keyword evidence="6 7" id="KW-0472">Membrane</keyword>
<evidence type="ECO:0000259" key="8">
    <source>
        <dbReference type="PROSITE" id="PS50850"/>
    </source>
</evidence>
<feature type="transmembrane region" description="Helical" evidence="7">
    <location>
        <begin position="128"/>
        <end position="154"/>
    </location>
</feature>
<evidence type="ECO:0000313" key="11">
    <source>
        <dbReference type="WBParaSite" id="EVEC_0000573101-mRNA-1"/>
    </source>
</evidence>
<dbReference type="InterPro" id="IPR050814">
    <property type="entry name" value="Myo-inositol_Transporter"/>
</dbReference>
<feature type="transmembrane region" description="Helical" evidence="7">
    <location>
        <begin position="328"/>
        <end position="349"/>
    </location>
</feature>
<dbReference type="AlphaFoldDB" id="A0A0N4V657"/>
<feature type="transmembrane region" description="Helical" evidence="7">
    <location>
        <begin position="166"/>
        <end position="191"/>
    </location>
</feature>
<dbReference type="InterPro" id="IPR020846">
    <property type="entry name" value="MFS_dom"/>
</dbReference>
<dbReference type="SUPFAM" id="SSF103473">
    <property type="entry name" value="MFS general substrate transporter"/>
    <property type="match status" value="1"/>
</dbReference>
<accession>A0A0N4V657</accession>
<gene>
    <name evidence="9" type="ORF">EVEC_LOCUS5342</name>
</gene>
<keyword evidence="3" id="KW-0813">Transport</keyword>
<feature type="transmembrane region" description="Helical" evidence="7">
    <location>
        <begin position="515"/>
        <end position="533"/>
    </location>
</feature>
<comment type="subcellular location">
    <subcellularLocation>
        <location evidence="1">Membrane</location>
        <topology evidence="1">Multi-pass membrane protein</topology>
    </subcellularLocation>
</comment>
<evidence type="ECO:0000256" key="3">
    <source>
        <dbReference type="ARBA" id="ARBA00022448"/>
    </source>
</evidence>
<sequence>MGYDMGIISTAMLFIAYDPHMEPVSNFWNGAIVGAPAGSCNFWGISVTLVPSLLLLNYLKVTVMRNHRYQIDAKVFSAAATVSTVIASLIADNYGRKSVLLLSCTMEIFGSIIGGSSFTKTTLLFGRLLHGLALGMFITKFLNCFSSVIVPLYIGECSPAKYRGFLVTHFQLMITFGFFVASIAGGIFSYWKPELMGWRLMVGFTALPAAVEITCLIRLPESPRWLFEHGNQPTAIELLQRLNRDDEIASNEIAEMTKAFENERRVKEFIGGKQWVFLRIMKTKYVFRALGIASLNHFFQQFTGINVLMYYAVMIFQGIGLLGVHSVVWMYVAVTGVNFLATFIPLFLVERIGRRGLLLFSAPILVFTLCLTATFFLVNNTKSTPTLPLEATYGGYQQFTDAMTVMCMKINNCDSCVSKEECGFCKKKHDDSFGYCLPMDKNVSVGESRSAFGPCANGYNRRFGPLPWISNAEYYPFWARATCASVASLINWSSNLAISLSYLGVVEKIGKYGLFYVYSGTTLVAVIYMYFLVPETRGISLEKVDTLFMTNSEKHLISYIYSLHEIGNSVMSWSAADDGDQRD</sequence>
<reference evidence="9 10" key="2">
    <citation type="submission" date="2018-10" db="EMBL/GenBank/DDBJ databases">
        <authorList>
            <consortium name="Pathogen Informatics"/>
        </authorList>
    </citation>
    <scope>NUCLEOTIDE SEQUENCE [LARGE SCALE GENOMIC DNA]</scope>
</reference>
<evidence type="ECO:0000256" key="7">
    <source>
        <dbReference type="SAM" id="Phobius"/>
    </source>
</evidence>
<dbReference type="GO" id="GO:0016324">
    <property type="term" value="C:apical plasma membrane"/>
    <property type="evidence" value="ECO:0007669"/>
    <property type="project" value="TreeGrafter"/>
</dbReference>
<dbReference type="Pfam" id="PF00083">
    <property type="entry name" value="Sugar_tr"/>
    <property type="match status" value="2"/>
</dbReference>
<comment type="similarity">
    <text evidence="2">Belongs to the major facilitator superfamily. Sugar transporter (TC 2.A.1.1) family.</text>
</comment>
<organism evidence="11">
    <name type="scientific">Enterobius vermicularis</name>
    <name type="common">Human pinworm</name>
    <dbReference type="NCBI Taxonomy" id="51028"/>
    <lineage>
        <taxon>Eukaryota</taxon>
        <taxon>Metazoa</taxon>
        <taxon>Ecdysozoa</taxon>
        <taxon>Nematoda</taxon>
        <taxon>Chromadorea</taxon>
        <taxon>Rhabditida</taxon>
        <taxon>Spirurina</taxon>
        <taxon>Oxyuridomorpha</taxon>
        <taxon>Oxyuroidea</taxon>
        <taxon>Oxyuridae</taxon>
        <taxon>Enterobius</taxon>
    </lineage>
</organism>
<dbReference type="EMBL" id="UXUI01008135">
    <property type="protein sequence ID" value="VDD90591.1"/>
    <property type="molecule type" value="Genomic_DNA"/>
</dbReference>
<dbReference type="PROSITE" id="PS00216">
    <property type="entry name" value="SUGAR_TRANSPORT_1"/>
    <property type="match status" value="1"/>
</dbReference>
<evidence type="ECO:0000256" key="4">
    <source>
        <dbReference type="ARBA" id="ARBA00022692"/>
    </source>
</evidence>
<dbReference type="Gene3D" id="1.20.1250.20">
    <property type="entry name" value="MFS general substrate transporter like domains"/>
    <property type="match status" value="2"/>
</dbReference>
<protein>
    <submittedName>
        <fullName evidence="11">MFS domain-containing protein</fullName>
    </submittedName>
</protein>
<dbReference type="InterPro" id="IPR005828">
    <property type="entry name" value="MFS_sugar_transport-like"/>
</dbReference>
<evidence type="ECO:0000256" key="2">
    <source>
        <dbReference type="ARBA" id="ARBA00010992"/>
    </source>
</evidence>
<evidence type="ECO:0000313" key="9">
    <source>
        <dbReference type="EMBL" id="VDD90591.1"/>
    </source>
</evidence>
<dbReference type="GO" id="GO:0005366">
    <property type="term" value="F:myo-inositol:proton symporter activity"/>
    <property type="evidence" value="ECO:0007669"/>
    <property type="project" value="TreeGrafter"/>
</dbReference>
<name>A0A0N4V657_ENTVE</name>
<evidence type="ECO:0000256" key="1">
    <source>
        <dbReference type="ARBA" id="ARBA00004141"/>
    </source>
</evidence>
<feature type="transmembrane region" description="Helical" evidence="7">
    <location>
        <begin position="42"/>
        <end position="59"/>
    </location>
</feature>
<reference evidence="11" key="1">
    <citation type="submission" date="2016-04" db="UniProtKB">
        <authorList>
            <consortium name="WormBaseParasite"/>
        </authorList>
    </citation>
    <scope>IDENTIFICATION</scope>
</reference>
<dbReference type="PANTHER" id="PTHR48020">
    <property type="entry name" value="PROTON MYO-INOSITOL COTRANSPORTER"/>
    <property type="match status" value="1"/>
</dbReference>
<keyword evidence="4 7" id="KW-0812">Transmembrane</keyword>
<feature type="domain" description="Major facilitator superfamily (MFS) profile" evidence="8">
    <location>
        <begin position="1"/>
        <end position="537"/>
    </location>
</feature>
<dbReference type="PROSITE" id="PS50850">
    <property type="entry name" value="MFS"/>
    <property type="match status" value="1"/>
</dbReference>
<dbReference type="OrthoDB" id="6339427at2759"/>
<keyword evidence="5 7" id="KW-1133">Transmembrane helix</keyword>
<evidence type="ECO:0000313" key="10">
    <source>
        <dbReference type="Proteomes" id="UP000274131"/>
    </source>
</evidence>
<proteinExistence type="inferred from homology"/>
<evidence type="ECO:0000256" key="5">
    <source>
        <dbReference type="ARBA" id="ARBA00022989"/>
    </source>
</evidence>